<sequence>MSFASVEAGIGSRQAESAKLRQADFPLRAIAATSWALAAISAVGNVPSQILVFLLGSRTSQTHLPEFLLLAPRSLLGVARCRQHLLIRKVTGS</sequence>
<dbReference type="AlphaFoldDB" id="A0AA89BFQ4"/>
<organism evidence="1 2">
    <name type="scientific">Escallonia herrerae</name>
    <dbReference type="NCBI Taxonomy" id="1293975"/>
    <lineage>
        <taxon>Eukaryota</taxon>
        <taxon>Viridiplantae</taxon>
        <taxon>Streptophyta</taxon>
        <taxon>Embryophyta</taxon>
        <taxon>Tracheophyta</taxon>
        <taxon>Spermatophyta</taxon>
        <taxon>Magnoliopsida</taxon>
        <taxon>eudicotyledons</taxon>
        <taxon>Gunneridae</taxon>
        <taxon>Pentapetalae</taxon>
        <taxon>asterids</taxon>
        <taxon>campanulids</taxon>
        <taxon>Escalloniales</taxon>
        <taxon>Escalloniaceae</taxon>
        <taxon>Escallonia</taxon>
    </lineage>
</organism>
<dbReference type="Proteomes" id="UP001188597">
    <property type="component" value="Unassembled WGS sequence"/>
</dbReference>
<accession>A0AA89BFQ4</accession>
<keyword evidence="2" id="KW-1185">Reference proteome</keyword>
<protein>
    <submittedName>
        <fullName evidence="1">Uncharacterized protein</fullName>
    </submittedName>
</protein>
<comment type="caution">
    <text evidence="1">The sequence shown here is derived from an EMBL/GenBank/DDBJ whole genome shotgun (WGS) entry which is preliminary data.</text>
</comment>
<reference evidence="1" key="1">
    <citation type="submission" date="2022-12" db="EMBL/GenBank/DDBJ databases">
        <title>Draft genome assemblies for two species of Escallonia (Escalloniales).</title>
        <authorList>
            <person name="Chanderbali A."/>
            <person name="Dervinis C."/>
            <person name="Anghel I."/>
            <person name="Soltis D."/>
            <person name="Soltis P."/>
            <person name="Zapata F."/>
        </authorList>
    </citation>
    <scope>NUCLEOTIDE SEQUENCE</scope>
    <source>
        <strain evidence="1">UCBG64.0493</strain>
        <tissue evidence="1">Leaf</tissue>
    </source>
</reference>
<evidence type="ECO:0000313" key="1">
    <source>
        <dbReference type="EMBL" id="KAK3039238.1"/>
    </source>
</evidence>
<evidence type="ECO:0000313" key="2">
    <source>
        <dbReference type="Proteomes" id="UP001188597"/>
    </source>
</evidence>
<proteinExistence type="predicted"/>
<dbReference type="EMBL" id="JAVXUP010000080">
    <property type="protein sequence ID" value="KAK3039238.1"/>
    <property type="molecule type" value="Genomic_DNA"/>
</dbReference>
<name>A0AA89BFQ4_9ASTE</name>
<gene>
    <name evidence="1" type="ORF">RJ639_027942</name>
</gene>